<keyword evidence="1" id="KW-0472">Membrane</keyword>
<feature type="transmembrane region" description="Helical" evidence="1">
    <location>
        <begin position="12"/>
        <end position="36"/>
    </location>
</feature>
<keyword evidence="3" id="KW-1185">Reference proteome</keyword>
<dbReference type="NCBIfam" id="TIGR02532">
    <property type="entry name" value="IV_pilin_GFxxxE"/>
    <property type="match status" value="1"/>
</dbReference>
<keyword evidence="1" id="KW-0812">Transmembrane</keyword>
<dbReference type="Pfam" id="PF07963">
    <property type="entry name" value="N_methyl"/>
    <property type="match status" value="1"/>
</dbReference>
<proteinExistence type="predicted"/>
<dbReference type="InterPro" id="IPR012902">
    <property type="entry name" value="N_methyl_site"/>
</dbReference>
<evidence type="ECO:0000313" key="3">
    <source>
        <dbReference type="Proteomes" id="UP001595453"/>
    </source>
</evidence>
<keyword evidence="1" id="KW-1133">Transmembrane helix</keyword>
<reference evidence="3" key="1">
    <citation type="journal article" date="2019" name="Int. J. Syst. Evol. Microbiol.">
        <title>The Global Catalogue of Microorganisms (GCM) 10K type strain sequencing project: providing services to taxonomists for standard genome sequencing and annotation.</title>
        <authorList>
            <consortium name="The Broad Institute Genomics Platform"/>
            <consortium name="The Broad Institute Genome Sequencing Center for Infectious Disease"/>
            <person name="Wu L."/>
            <person name="Ma J."/>
        </authorList>
    </citation>
    <scope>NUCLEOTIDE SEQUENCE [LARGE SCALE GENOMIC DNA]</scope>
    <source>
        <strain evidence="3">KCTC 42730</strain>
    </source>
</reference>
<dbReference type="EMBL" id="JBHRSD010000025">
    <property type="protein sequence ID" value="MFC3033655.1"/>
    <property type="molecule type" value="Genomic_DNA"/>
</dbReference>
<gene>
    <name evidence="2" type="ORF">ACFOEE_14095</name>
</gene>
<accession>A0ABV7CLW9</accession>
<dbReference type="RefSeq" id="WP_377125454.1">
    <property type="nucleotide sequence ID" value="NZ_JBHRSD010000025.1"/>
</dbReference>
<name>A0ABV7CLW9_9GAMM</name>
<organism evidence="2 3">
    <name type="scientific">Pseudoalteromonas fenneropenaei</name>
    <dbReference type="NCBI Taxonomy" id="1737459"/>
    <lineage>
        <taxon>Bacteria</taxon>
        <taxon>Pseudomonadati</taxon>
        <taxon>Pseudomonadota</taxon>
        <taxon>Gammaproteobacteria</taxon>
        <taxon>Alteromonadales</taxon>
        <taxon>Pseudoalteromonadaceae</taxon>
        <taxon>Pseudoalteromonas</taxon>
    </lineage>
</organism>
<comment type="caution">
    <text evidence="2">The sequence shown here is derived from an EMBL/GenBank/DDBJ whole genome shotgun (WGS) entry which is preliminary data.</text>
</comment>
<evidence type="ECO:0000256" key="1">
    <source>
        <dbReference type="SAM" id="Phobius"/>
    </source>
</evidence>
<evidence type="ECO:0000313" key="2">
    <source>
        <dbReference type="EMBL" id="MFC3033655.1"/>
    </source>
</evidence>
<dbReference type="PROSITE" id="PS00409">
    <property type="entry name" value="PROKAR_NTER_METHYL"/>
    <property type="match status" value="1"/>
</dbReference>
<dbReference type="Proteomes" id="UP001595453">
    <property type="component" value="Unassembled WGS sequence"/>
</dbReference>
<protein>
    <submittedName>
        <fullName evidence="2">PilW family protein</fullName>
    </submittedName>
</protein>
<sequence>MLHQQVHKGYTLIELMVALAAGAFLLSGVAMSYSAIKSTIVVSKELELAQEVVRYSNQVLTRSIKQATSTPLVSNAGAVLTITQDANTISCTGSVITTAYTEVYQQEGEFLVCDVGNGKVQLLKGLAALTFAQNAELTSITIQAKNMPAPMAAGVRIDIAATQSVVRRAFP</sequence>